<dbReference type="Gene3D" id="3.40.50.150">
    <property type="entry name" value="Vaccinia Virus protein VP39"/>
    <property type="match status" value="1"/>
</dbReference>
<feature type="region of interest" description="Disordered" evidence="2">
    <location>
        <begin position="1138"/>
        <end position="1187"/>
    </location>
</feature>
<feature type="region of interest" description="Disordered" evidence="2">
    <location>
        <begin position="1280"/>
        <end position="1333"/>
    </location>
</feature>
<sequence length="1935" mass="212436">MDDPFVSNLTEAAAPRESHRYSSFDKQLFSLDASSPAQVKRALEAHLAETERRLEEASKLGTALIEQQKELEDKLKEVEQQQEASQLGPELQRKLLDLEREYQEIGRETARAFLAPKRLAGGDDGHLGTPSLDQKSPLSSALFASQATNSPSKVSVPSRKQRNQPSSRVHDIEFATEISTSLLAQVRQLQALLAEREETLRTLNLEKSRLELEAEGYTQRIRALDESEERYKDENWALETRTHELISAVKDATDRESRLNSTLGAITTEKGALERDLEDLKQANAKLIEDQAAAQKANDAEIHLLRRNLNSGDAERLALQKKVEELNSQNEELARAVAMRLRQQEAETVREVARDNDSDEDGQGTPDNSPPPSPSKFTPRHNQLETETLRSSLGHAHRMIQNLKSTIHREKTEKIELKRMLQEARDEVEQKRREAVAPAGPSNKRQKTKPDNTRKAARPNLLGAGRKGTTEVEEVIHETDWEDHATDTSPSHKAALRSSRSRTELQTSEEPSDAYHTATEADDAFETANERETTTESEAFQTGVESMADDSTDTDELTETEDRIQRTPRARVSSLTLAKARDRKSYHSTASTSADEDEDSDGIFPSPSQSSTPRYRLRKKRSVMRRIRPSGEAPMASVSRPSSSRESPATSFTQMSAVSEGQSLFAELAELDGDEDEEGEFGPPIQHDTDSTPRILSMPDSRRPSEATLDARARPAMVDSGVMTDPWEPSIPASTHTVNDKNHSDVLTTPKEMTSDAQNATETKEQPRLVHAATQWAPPQRSSEPHGDQVGDQVPATFKTISDGRTADAEREDSVPAATPQQLDMSPVSSQDTIPVAPKLPELGISYLVGDMTEPVAAPIPEPPEMTLSAISLQYTEPVSAIVPEPEPKHVPKMAVSSIFYEETQPVTATLPEPVPELPIPVAERATSTETPQLTFSTIFAEYTQPVQTTLREPVPVHVPVPEPSVSAAERAISTEIPDLAVSTILCEQTLPVVATLPEPVPEPSVSVTERAVNTEIPGLAVSTIFSEQTEPIAATLPEPAPEPRMVADHLTAGQEAPELTVSFIPPESTEPIVPQVREIPLPQISVSTIRSVETLPVKSTPAAAIIPVPLHSDENAPPATRAVMVDKSTSESLPIVVVEDEASESSDNDRAGQTRGAPSPLSAISGNAVSRHARGRSANQADQGAQTILSSKQIDQILMDRVTARPLSPPDSDKAKEQGNSPFATPKARPRPQHQSSAASLHWRPGSSASQVSSIHSHPPLPADHKEAIMAAEKKSLDQQPGIPGLMAPPLAPASAYRANSAPRPRTPNDSAVQVGSVRSSTSRARVRRESQVSRRSSVSSFASEIEERFNAQSTPAVGPYGYGAGTDPRMIQAITQTMIGEFLWKYTRKAVSGEISSTRHRRYFWVHPYTRTLYWSEKDPQSAGKAERKTKSVPIEAVRVVADDNPYPPGLHCRSLEVVSPGRRIRFTATTSQRHETWFNALSYLLLRSENGEEGENNDLEDIDEFNPGFRSRSRSRQRPRLSVSSSQSRTTRNWPKQRAGSALSLRRTGTPGRASPALSTPSHYSDQRNSSASRLSTILNTTIKGSFGRRGPSGYATSSINDGSICDRDSDEDLRQIMERQERETDGLENVRACCDGKHDVWVQSLLEPGYLLLWAMSYYVKVNLEAVFKRGEILAPLLQSGRLRDEAFGRFWVTFSSNREDTIQSQPPTTQTGVQKSSDLIPPVLAHASGLVLDVGPGTGTQMPHLRSPAIKAIYGAEPCNGLYAELRSRANAEGIGENYHILPCSVVASELVPALQKEDLLPAETTAIDQSTGIFDTIICVRVLCSVPDLDQSARDLYSLLRPGGKILVVEHVVNPWQTAKGSVIARIMQAAYGLLGWSWYLGDCRMNRDTEKALRGAAEGDGGWESVEVERWFESTCMPYIAGVFVKRG</sequence>
<dbReference type="PANTHER" id="PTHR28190">
    <property type="entry name" value="NUCLEAR MIGRATION PROTEIN NUM1"/>
    <property type="match status" value="1"/>
</dbReference>
<feature type="compositionally biased region" description="Low complexity" evidence="2">
    <location>
        <begin position="1316"/>
        <end position="1325"/>
    </location>
</feature>
<name>A0A8H6A759_PETAA</name>
<evidence type="ECO:0000313" key="5">
    <source>
        <dbReference type="Proteomes" id="UP000541154"/>
    </source>
</evidence>
<feature type="region of interest" description="Disordered" evidence="2">
    <location>
        <begin position="1205"/>
        <end position="1263"/>
    </location>
</feature>
<keyword evidence="1" id="KW-0175">Coiled coil</keyword>
<feature type="coiled-coil region" evidence="1">
    <location>
        <begin position="263"/>
        <end position="339"/>
    </location>
</feature>
<dbReference type="InterPro" id="IPR053005">
    <property type="entry name" value="Nuclear_Pos-Cytoskel_Interact"/>
</dbReference>
<feature type="compositionally biased region" description="Low complexity" evidence="2">
    <location>
        <begin position="633"/>
        <end position="651"/>
    </location>
</feature>
<feature type="coiled-coil region" evidence="1">
    <location>
        <begin position="40"/>
        <end position="88"/>
    </location>
</feature>
<feature type="compositionally biased region" description="Low complexity" evidence="2">
    <location>
        <begin position="1248"/>
        <end position="1258"/>
    </location>
</feature>
<comment type="caution">
    <text evidence="4">The sequence shown here is derived from an EMBL/GenBank/DDBJ whole genome shotgun (WGS) entry which is preliminary data.</text>
</comment>
<accession>A0A8H6A759</accession>
<feature type="compositionally biased region" description="Polar residues" evidence="2">
    <location>
        <begin position="745"/>
        <end position="761"/>
    </location>
</feature>
<dbReference type="SMART" id="SM00233">
    <property type="entry name" value="PH"/>
    <property type="match status" value="1"/>
</dbReference>
<feature type="compositionally biased region" description="Polar residues" evidence="2">
    <location>
        <begin position="1178"/>
        <end position="1187"/>
    </location>
</feature>
<dbReference type="Gene3D" id="2.30.29.30">
    <property type="entry name" value="Pleckstrin-homology domain (PH domain)/Phosphotyrosine-binding domain (PTB)"/>
    <property type="match status" value="1"/>
</dbReference>
<organism evidence="4 5">
    <name type="scientific">Petromyces alliaceus</name>
    <name type="common">Aspergillus alliaceus</name>
    <dbReference type="NCBI Taxonomy" id="209559"/>
    <lineage>
        <taxon>Eukaryota</taxon>
        <taxon>Fungi</taxon>
        <taxon>Dikarya</taxon>
        <taxon>Ascomycota</taxon>
        <taxon>Pezizomycotina</taxon>
        <taxon>Eurotiomycetes</taxon>
        <taxon>Eurotiomycetidae</taxon>
        <taxon>Eurotiales</taxon>
        <taxon>Aspergillaceae</taxon>
        <taxon>Aspergillus</taxon>
        <taxon>Aspergillus subgen. Circumdati</taxon>
    </lineage>
</organism>
<feature type="region of interest" description="Disordered" evidence="2">
    <location>
        <begin position="424"/>
        <end position="831"/>
    </location>
</feature>
<feature type="compositionally biased region" description="Acidic residues" evidence="2">
    <location>
        <begin position="1495"/>
        <end position="1507"/>
    </location>
</feature>
<dbReference type="GO" id="GO:0032065">
    <property type="term" value="P:maintenance of protein location in cell cortex"/>
    <property type="evidence" value="ECO:0007669"/>
    <property type="project" value="InterPro"/>
</dbReference>
<dbReference type="InterPro" id="IPR029063">
    <property type="entry name" value="SAM-dependent_MTases_sf"/>
</dbReference>
<feature type="compositionally biased region" description="Basic and acidic residues" evidence="2">
    <location>
        <begin position="424"/>
        <end position="435"/>
    </location>
</feature>
<feature type="domain" description="PH" evidence="3">
    <location>
        <begin position="1378"/>
        <end position="1489"/>
    </location>
</feature>
<dbReference type="InterPro" id="IPR011993">
    <property type="entry name" value="PH-like_dom_sf"/>
</dbReference>
<dbReference type="GO" id="GO:0015631">
    <property type="term" value="F:tubulin binding"/>
    <property type="evidence" value="ECO:0007669"/>
    <property type="project" value="TreeGrafter"/>
</dbReference>
<dbReference type="InterPro" id="IPR001849">
    <property type="entry name" value="PH_domain"/>
</dbReference>
<dbReference type="EMBL" id="SPNV01000059">
    <property type="protein sequence ID" value="KAF5863081.1"/>
    <property type="molecule type" value="Genomic_DNA"/>
</dbReference>
<dbReference type="CDD" id="cd02440">
    <property type="entry name" value="AdoMet_MTases"/>
    <property type="match status" value="1"/>
</dbReference>
<feature type="coiled-coil region" evidence="1">
    <location>
        <begin position="186"/>
        <end position="234"/>
    </location>
</feature>
<proteinExistence type="predicted"/>
<dbReference type="Pfam" id="PF12814">
    <property type="entry name" value="Mcp5_PH"/>
    <property type="match status" value="1"/>
</dbReference>
<feature type="compositionally biased region" description="Polar residues" evidence="2">
    <location>
        <begin position="652"/>
        <end position="662"/>
    </location>
</feature>
<feature type="compositionally biased region" description="Basic and acidic residues" evidence="2">
    <location>
        <begin position="700"/>
        <end position="713"/>
    </location>
</feature>
<dbReference type="PANTHER" id="PTHR28190:SF1">
    <property type="entry name" value="NUCLEAR MIGRATION PROTEIN NUM1"/>
    <property type="match status" value="1"/>
</dbReference>
<feature type="compositionally biased region" description="Polar residues" evidence="2">
    <location>
        <begin position="142"/>
        <end position="155"/>
    </location>
</feature>
<dbReference type="PROSITE" id="PS50003">
    <property type="entry name" value="PH_DOMAIN"/>
    <property type="match status" value="1"/>
</dbReference>
<feature type="compositionally biased region" description="Low complexity" evidence="2">
    <location>
        <begin position="1523"/>
        <end position="1535"/>
    </location>
</feature>
<feature type="compositionally biased region" description="Acidic residues" evidence="2">
    <location>
        <begin position="547"/>
        <end position="559"/>
    </location>
</feature>
<dbReference type="Proteomes" id="UP000541154">
    <property type="component" value="Unassembled WGS sequence"/>
</dbReference>
<feature type="region of interest" description="Disordered" evidence="2">
    <location>
        <begin position="142"/>
        <end position="168"/>
    </location>
</feature>
<reference evidence="4 5" key="1">
    <citation type="submission" date="2019-04" db="EMBL/GenBank/DDBJ databases">
        <title>Aspergillus burnettii sp. nov., novel species from soil in southeast Queensland.</title>
        <authorList>
            <person name="Gilchrist C.L.M."/>
            <person name="Pitt J.I."/>
            <person name="Lange L."/>
            <person name="Lacey H.J."/>
            <person name="Vuong D."/>
            <person name="Midgley D.J."/>
            <person name="Greenfield P."/>
            <person name="Bradbury M."/>
            <person name="Lacey E."/>
            <person name="Busk P.K."/>
            <person name="Pilgaard B."/>
            <person name="Chooi Y.H."/>
            <person name="Piggott A.M."/>
        </authorList>
    </citation>
    <scope>NUCLEOTIDE SEQUENCE [LARGE SCALE GENOMIC DNA]</scope>
    <source>
        <strain evidence="4 5">FRR 5400</strain>
    </source>
</reference>
<feature type="compositionally biased region" description="Basic residues" evidence="2">
    <location>
        <begin position="615"/>
        <end position="628"/>
    </location>
</feature>
<feature type="compositionally biased region" description="Basic and acidic residues" evidence="2">
    <location>
        <begin position="468"/>
        <end position="486"/>
    </location>
</feature>
<dbReference type="SUPFAM" id="SSF53335">
    <property type="entry name" value="S-adenosyl-L-methionine-dependent methyltransferases"/>
    <property type="match status" value="1"/>
</dbReference>
<feature type="compositionally biased region" description="Basic and acidic residues" evidence="2">
    <location>
        <begin position="344"/>
        <end position="356"/>
    </location>
</feature>
<evidence type="ECO:0000256" key="2">
    <source>
        <dbReference type="SAM" id="MobiDB-lite"/>
    </source>
</evidence>
<dbReference type="InterPro" id="IPR024774">
    <property type="entry name" value="PH_dom-Mcp5-type"/>
</dbReference>
<dbReference type="CDD" id="cd13365">
    <property type="entry name" value="PH_PLC_plant-like"/>
    <property type="match status" value="1"/>
</dbReference>
<gene>
    <name evidence="4" type="ORF">ETB97_010651</name>
</gene>
<dbReference type="SUPFAM" id="SSF50729">
    <property type="entry name" value="PH domain-like"/>
    <property type="match status" value="1"/>
</dbReference>
<dbReference type="Pfam" id="PF13489">
    <property type="entry name" value="Methyltransf_23"/>
    <property type="match status" value="1"/>
</dbReference>
<dbReference type="GO" id="GO:0005938">
    <property type="term" value="C:cell cortex"/>
    <property type="evidence" value="ECO:0007669"/>
    <property type="project" value="InterPro"/>
</dbReference>
<evidence type="ECO:0000256" key="1">
    <source>
        <dbReference type="SAM" id="Coils"/>
    </source>
</evidence>
<keyword evidence="5" id="KW-1185">Reference proteome</keyword>
<dbReference type="GO" id="GO:0005543">
    <property type="term" value="F:phospholipid binding"/>
    <property type="evidence" value="ECO:0007669"/>
    <property type="project" value="InterPro"/>
</dbReference>
<feature type="region of interest" description="Disordered" evidence="2">
    <location>
        <begin position="1495"/>
        <end position="1575"/>
    </location>
</feature>
<evidence type="ECO:0000259" key="3">
    <source>
        <dbReference type="PROSITE" id="PS50003"/>
    </source>
</evidence>
<feature type="compositionally biased region" description="Basic and acidic residues" evidence="2">
    <location>
        <begin position="805"/>
        <end position="814"/>
    </location>
</feature>
<feature type="compositionally biased region" description="Polar residues" evidence="2">
    <location>
        <begin position="1560"/>
        <end position="1575"/>
    </location>
</feature>
<protein>
    <recommendedName>
        <fullName evidence="3">PH domain-containing protein</fullName>
    </recommendedName>
</protein>
<dbReference type="GO" id="GO:0005739">
    <property type="term" value="C:mitochondrion"/>
    <property type="evidence" value="ECO:0007669"/>
    <property type="project" value="TreeGrafter"/>
</dbReference>
<feature type="compositionally biased region" description="Acidic residues" evidence="2">
    <location>
        <begin position="669"/>
        <end position="680"/>
    </location>
</feature>
<dbReference type="GO" id="GO:0000226">
    <property type="term" value="P:microtubule cytoskeleton organization"/>
    <property type="evidence" value="ECO:0007669"/>
    <property type="project" value="TreeGrafter"/>
</dbReference>
<feature type="compositionally biased region" description="Polar residues" evidence="2">
    <location>
        <begin position="819"/>
        <end position="831"/>
    </location>
</feature>
<evidence type="ECO:0000313" key="4">
    <source>
        <dbReference type="EMBL" id="KAF5863081.1"/>
    </source>
</evidence>
<feature type="region of interest" description="Disordered" evidence="2">
    <location>
        <begin position="344"/>
        <end position="381"/>
    </location>
</feature>